<evidence type="ECO:0000256" key="4">
    <source>
        <dbReference type="SAM" id="MobiDB-lite"/>
    </source>
</evidence>
<dbReference type="GO" id="GO:0003677">
    <property type="term" value="F:DNA binding"/>
    <property type="evidence" value="ECO:0007669"/>
    <property type="project" value="UniProtKB-KW"/>
</dbReference>
<reference evidence="6 7" key="1">
    <citation type="submission" date="2017-04" db="EMBL/GenBank/DDBJ databases">
        <authorList>
            <person name="Afonso C.L."/>
            <person name="Miller P.J."/>
            <person name="Scott M.A."/>
            <person name="Spackman E."/>
            <person name="Goraichik I."/>
            <person name="Dimitrov K.M."/>
            <person name="Suarez D.L."/>
            <person name="Swayne D.E."/>
        </authorList>
    </citation>
    <scope>NUCLEOTIDE SEQUENCE [LARGE SCALE GENOMIC DNA]</scope>
    <source>
        <strain evidence="6 7">USBA 355</strain>
    </source>
</reference>
<dbReference type="InterPro" id="IPR036390">
    <property type="entry name" value="WH_DNA-bd_sf"/>
</dbReference>
<keyword evidence="2" id="KW-0238">DNA-binding</keyword>
<evidence type="ECO:0000313" key="6">
    <source>
        <dbReference type="EMBL" id="SMF58644.1"/>
    </source>
</evidence>
<gene>
    <name evidence="6" type="ORF">SAMN05428998_12233</name>
</gene>
<name>A0A1Y6CDV0_9PROT</name>
<dbReference type="SUPFAM" id="SSF46785">
    <property type="entry name" value="Winged helix' DNA-binding domain"/>
    <property type="match status" value="2"/>
</dbReference>
<dbReference type="Proteomes" id="UP000192917">
    <property type="component" value="Unassembled WGS sequence"/>
</dbReference>
<keyword evidence="7" id="KW-1185">Reference proteome</keyword>
<keyword evidence="3" id="KW-0804">Transcription</keyword>
<evidence type="ECO:0000256" key="1">
    <source>
        <dbReference type="ARBA" id="ARBA00023015"/>
    </source>
</evidence>
<accession>A0A1Y6CDV0</accession>
<feature type="compositionally biased region" description="Basic and acidic residues" evidence="4">
    <location>
        <begin position="12"/>
        <end position="33"/>
    </location>
</feature>
<organism evidence="6 7">
    <name type="scientific">Tistlia consotensis USBA 355</name>
    <dbReference type="NCBI Taxonomy" id="560819"/>
    <lineage>
        <taxon>Bacteria</taxon>
        <taxon>Pseudomonadati</taxon>
        <taxon>Pseudomonadota</taxon>
        <taxon>Alphaproteobacteria</taxon>
        <taxon>Rhodospirillales</taxon>
        <taxon>Rhodovibrionaceae</taxon>
        <taxon>Tistlia</taxon>
    </lineage>
</organism>
<feature type="domain" description="HTH hxlR-type" evidence="5">
    <location>
        <begin position="197"/>
        <end position="292"/>
    </location>
</feature>
<feature type="region of interest" description="Disordered" evidence="4">
    <location>
        <begin position="1"/>
        <end position="33"/>
    </location>
</feature>
<dbReference type="AlphaFoldDB" id="A0A1Y6CDV0"/>
<dbReference type="EMBL" id="FWZX01000022">
    <property type="protein sequence ID" value="SMF58644.1"/>
    <property type="molecule type" value="Genomic_DNA"/>
</dbReference>
<dbReference type="Gene3D" id="1.10.10.10">
    <property type="entry name" value="Winged helix-like DNA-binding domain superfamily/Winged helix DNA-binding domain"/>
    <property type="match status" value="2"/>
</dbReference>
<evidence type="ECO:0000313" key="7">
    <source>
        <dbReference type="Proteomes" id="UP000192917"/>
    </source>
</evidence>
<keyword evidence="1" id="KW-0805">Transcription regulation</keyword>
<proteinExistence type="predicted"/>
<evidence type="ECO:0000256" key="3">
    <source>
        <dbReference type="ARBA" id="ARBA00023163"/>
    </source>
</evidence>
<evidence type="ECO:0000256" key="2">
    <source>
        <dbReference type="ARBA" id="ARBA00023125"/>
    </source>
</evidence>
<dbReference type="InterPro" id="IPR002577">
    <property type="entry name" value="HTH_HxlR"/>
</dbReference>
<sequence>MEAHWTPITPEAARHAPDSAAVRPDKTAPEGFERDSTISDTLQILADPWRFLVIREAFFGAHRFGEFAGQLGIPRATLAKCLARLVESGIFEERPLAAGSSWKRYLLSERGRDLYAIFLGLMWYGDKWLCEGLPPVALFHRPTRRWFSPRIVWEHDLSAVDPRSVFFRIREGYWRPRQARAERSRRMSRSAEPRGRRPSSVERTLSIVGDRWTFLILQEFFHGNKRFEDFSHNLGIASNILADRLNNLVAGGLIERPSEGAGRYLLTRKGLDIYGPMILMKSWGDRWCRSEAEITSQFVARASGTVTRAIVVVPGQTTPISARDVGYMTTYALDDSVSRTTARS</sequence>
<dbReference type="STRING" id="560819.SAMN05428998_12233"/>
<feature type="domain" description="HTH hxlR-type" evidence="5">
    <location>
        <begin position="28"/>
        <end position="133"/>
    </location>
</feature>
<dbReference type="PANTHER" id="PTHR33204">
    <property type="entry name" value="TRANSCRIPTIONAL REGULATOR, MARR FAMILY"/>
    <property type="match status" value="1"/>
</dbReference>
<dbReference type="RefSeq" id="WP_085124879.1">
    <property type="nucleotide sequence ID" value="NZ_FWZX01000022.1"/>
</dbReference>
<protein>
    <submittedName>
        <fullName evidence="6">Transcriptional regulator, HxlR family</fullName>
    </submittedName>
</protein>
<dbReference type="Pfam" id="PF01638">
    <property type="entry name" value="HxlR"/>
    <property type="match status" value="2"/>
</dbReference>
<dbReference type="InterPro" id="IPR036388">
    <property type="entry name" value="WH-like_DNA-bd_sf"/>
</dbReference>
<dbReference type="PANTHER" id="PTHR33204:SF18">
    <property type="entry name" value="TRANSCRIPTIONAL REGULATORY PROTEIN"/>
    <property type="match status" value="1"/>
</dbReference>
<dbReference type="PROSITE" id="PS51118">
    <property type="entry name" value="HTH_HXLR"/>
    <property type="match status" value="2"/>
</dbReference>
<evidence type="ECO:0000259" key="5">
    <source>
        <dbReference type="PROSITE" id="PS51118"/>
    </source>
</evidence>